<keyword evidence="3" id="KW-0804">Transcription</keyword>
<dbReference type="InterPro" id="IPR022591">
    <property type="entry name" value="TAF1_HAT_dom"/>
</dbReference>
<dbReference type="InterPro" id="IPR040240">
    <property type="entry name" value="TAF1"/>
</dbReference>
<evidence type="ECO:0000256" key="6">
    <source>
        <dbReference type="SAM" id="MobiDB-lite"/>
    </source>
</evidence>
<dbReference type="InterPro" id="IPR041670">
    <property type="entry name" value="Znf-CCHC_6"/>
</dbReference>
<dbReference type="GO" id="GO:0005669">
    <property type="term" value="C:transcription factor TFIID complex"/>
    <property type="evidence" value="ECO:0007669"/>
    <property type="project" value="InterPro"/>
</dbReference>
<evidence type="ECO:0000259" key="7">
    <source>
        <dbReference type="Pfam" id="PF12157"/>
    </source>
</evidence>
<feature type="region of interest" description="Disordered" evidence="6">
    <location>
        <begin position="989"/>
        <end position="1058"/>
    </location>
</feature>
<dbReference type="GO" id="GO:0017025">
    <property type="term" value="F:TBP-class protein binding"/>
    <property type="evidence" value="ECO:0007669"/>
    <property type="project" value="InterPro"/>
</dbReference>
<evidence type="ECO:0000256" key="1">
    <source>
        <dbReference type="ARBA" id="ARBA00004123"/>
    </source>
</evidence>
<accession>A0A0C2WPT1</accession>
<keyword evidence="4" id="KW-0539">Nucleus</keyword>
<dbReference type="AlphaFoldDB" id="A0A0C2WPT1"/>
<dbReference type="EMBL" id="KN824596">
    <property type="protein sequence ID" value="KIM19627.1"/>
    <property type="molecule type" value="Genomic_DNA"/>
</dbReference>
<reference evidence="9 10" key="1">
    <citation type="submission" date="2014-04" db="EMBL/GenBank/DDBJ databases">
        <authorList>
            <consortium name="DOE Joint Genome Institute"/>
            <person name="Kuo A."/>
            <person name="Zuccaro A."/>
            <person name="Kohler A."/>
            <person name="Nagy L.G."/>
            <person name="Floudas D."/>
            <person name="Copeland A."/>
            <person name="Barry K.W."/>
            <person name="Cichocki N."/>
            <person name="Veneault-Fourrey C."/>
            <person name="LaButti K."/>
            <person name="Lindquist E.A."/>
            <person name="Lipzen A."/>
            <person name="Lundell T."/>
            <person name="Morin E."/>
            <person name="Murat C."/>
            <person name="Sun H."/>
            <person name="Tunlid A."/>
            <person name="Henrissat B."/>
            <person name="Grigoriev I.V."/>
            <person name="Hibbett D.S."/>
            <person name="Martin F."/>
            <person name="Nordberg H.P."/>
            <person name="Cantor M.N."/>
            <person name="Hua S.X."/>
        </authorList>
    </citation>
    <scope>NUCLEOTIDE SEQUENCE [LARGE SCALE GENOMIC DNA]</scope>
    <source>
        <strain evidence="9 10">MAFF 305830</strain>
    </source>
</reference>
<dbReference type="GO" id="GO:0004402">
    <property type="term" value="F:histone acetyltransferase activity"/>
    <property type="evidence" value="ECO:0007669"/>
    <property type="project" value="InterPro"/>
</dbReference>
<dbReference type="Proteomes" id="UP000054097">
    <property type="component" value="Unassembled WGS sequence"/>
</dbReference>
<evidence type="ECO:0000259" key="8">
    <source>
        <dbReference type="Pfam" id="PF15288"/>
    </source>
</evidence>
<evidence type="ECO:0000256" key="4">
    <source>
        <dbReference type="ARBA" id="ARBA00023242"/>
    </source>
</evidence>
<evidence type="ECO:0000313" key="10">
    <source>
        <dbReference type="Proteomes" id="UP000054097"/>
    </source>
</evidence>
<feature type="compositionally biased region" description="Low complexity" evidence="6">
    <location>
        <begin position="1029"/>
        <end position="1046"/>
    </location>
</feature>
<organism evidence="9 10">
    <name type="scientific">Serendipita vermifera MAFF 305830</name>
    <dbReference type="NCBI Taxonomy" id="933852"/>
    <lineage>
        <taxon>Eukaryota</taxon>
        <taxon>Fungi</taxon>
        <taxon>Dikarya</taxon>
        <taxon>Basidiomycota</taxon>
        <taxon>Agaricomycotina</taxon>
        <taxon>Agaricomycetes</taxon>
        <taxon>Sebacinales</taxon>
        <taxon>Serendipitaceae</taxon>
        <taxon>Serendipita</taxon>
    </lineage>
</organism>
<dbReference type="PANTHER" id="PTHR13900">
    <property type="entry name" value="TRANSCRIPTION INITIATION FACTOR TFIID"/>
    <property type="match status" value="1"/>
</dbReference>
<keyword evidence="2" id="KW-0805">Transcription regulation</keyword>
<evidence type="ECO:0000256" key="3">
    <source>
        <dbReference type="ARBA" id="ARBA00023163"/>
    </source>
</evidence>
<keyword evidence="10" id="KW-1185">Reference proteome</keyword>
<dbReference type="STRING" id="933852.A0A0C2WPT1"/>
<evidence type="ECO:0000313" key="9">
    <source>
        <dbReference type="EMBL" id="KIM19627.1"/>
    </source>
</evidence>
<reference evidence="10" key="2">
    <citation type="submission" date="2015-01" db="EMBL/GenBank/DDBJ databases">
        <title>Evolutionary Origins and Diversification of the Mycorrhizal Mutualists.</title>
        <authorList>
            <consortium name="DOE Joint Genome Institute"/>
            <consortium name="Mycorrhizal Genomics Consortium"/>
            <person name="Kohler A."/>
            <person name="Kuo A."/>
            <person name="Nagy L.G."/>
            <person name="Floudas D."/>
            <person name="Copeland A."/>
            <person name="Barry K.W."/>
            <person name="Cichocki N."/>
            <person name="Veneault-Fourrey C."/>
            <person name="LaButti K."/>
            <person name="Lindquist E.A."/>
            <person name="Lipzen A."/>
            <person name="Lundell T."/>
            <person name="Morin E."/>
            <person name="Murat C."/>
            <person name="Riley R."/>
            <person name="Ohm R."/>
            <person name="Sun H."/>
            <person name="Tunlid A."/>
            <person name="Henrissat B."/>
            <person name="Grigoriev I.V."/>
            <person name="Hibbett D.S."/>
            <person name="Martin F."/>
        </authorList>
    </citation>
    <scope>NUCLEOTIDE SEQUENCE [LARGE SCALE GENOMIC DNA]</scope>
    <source>
        <strain evidence="10">MAFF 305830</strain>
    </source>
</reference>
<name>A0A0C2WPT1_SERVB</name>
<dbReference type="OrthoDB" id="5752at2759"/>
<feature type="compositionally biased region" description="Polar residues" evidence="6">
    <location>
        <begin position="809"/>
        <end position="820"/>
    </location>
</feature>
<dbReference type="PANTHER" id="PTHR13900:SF0">
    <property type="entry name" value="TRANSCRIPTION INITIATION FACTOR TFIID SUBUNIT 1"/>
    <property type="match status" value="1"/>
</dbReference>
<dbReference type="Pfam" id="PF15288">
    <property type="entry name" value="zf-CCHC_6"/>
    <property type="match status" value="1"/>
</dbReference>
<dbReference type="GO" id="GO:0051123">
    <property type="term" value="P:RNA polymerase II preinitiation complex assembly"/>
    <property type="evidence" value="ECO:0007669"/>
    <property type="project" value="TreeGrafter"/>
</dbReference>
<evidence type="ECO:0008006" key="11">
    <source>
        <dbReference type="Google" id="ProtNLM"/>
    </source>
</evidence>
<keyword evidence="5" id="KW-0175">Coiled coil</keyword>
<comment type="subcellular location">
    <subcellularLocation>
        <location evidence="1">Nucleus</location>
    </subcellularLocation>
</comment>
<feature type="domain" description="Transcription initiation factor TFIID subunit 1 histone acetyltransferase" evidence="7">
    <location>
        <begin position="310"/>
        <end position="772"/>
    </location>
</feature>
<proteinExistence type="predicted"/>
<gene>
    <name evidence="9" type="ORF">M408DRAFT_334323</name>
</gene>
<feature type="domain" description="Zinc knuckle" evidence="8">
    <location>
        <begin position="929"/>
        <end position="947"/>
    </location>
</feature>
<evidence type="ECO:0000256" key="2">
    <source>
        <dbReference type="ARBA" id="ARBA00023015"/>
    </source>
</evidence>
<protein>
    <recommendedName>
        <fullName evidence="11">Transcription initiation factor TFIID subunit 1 histone acetyltransferase domain-containing protein</fullName>
    </recommendedName>
</protein>
<dbReference type="Pfam" id="PF12157">
    <property type="entry name" value="DUF3591"/>
    <property type="match status" value="1"/>
</dbReference>
<dbReference type="HOGENOM" id="CLU_000572_0_0_1"/>
<sequence length="1058" mass="119189">MAQHTEQDFTGGMLGLDEVLRDVGVDASGLQQLGIQTGPRLTAQPATAYMDEEPLSDDEIEDAGPQKKRAYYAPQVPMQIQTNNMALVPQKKTKIVKTKRLVERKKSVYEIFPSFTPNRPLDFVDLFGQRAKKAPRIWTRDVPPVQEVFLPQKRTFQGGIVQTLVAEAKKEKEKKRVQKVVTEASLDVDLAKAIELRGEMVKANLDMDDRSFDMINLSTWEDSIMYDAKTLPKTQPAPRPSLTAPTNTNLESGNWTQSIIWDSKTPFRDFTQVDLSYLEDGYEEEAPRPEVRPRKRFRNEAGQGVAKDKFNISNDHAYDVAKETKLVRQTFGALEVEHSYPALKLQLPFYKIRLTKQECRSFHRPALHFPINQEIKFQKVKTAPKLKDKSGRKLGKGGDFGEGLRRTGDLTLKDTSKFVLWEYSEEHPPTISNFGMGSMLVNYYRKRDEKDEHIPKREFGTPFVLQPSDDTPFLKLGSVAPGQTVPSLYNNMIRAPIFEQKAYPTDFLVVRSTVHGESKYYLREIKHLFVLGQTIPVTEIPGPHSRKITTTAKSRLQQICYRLLRRSEEERIRIMQLPRYFPDQDETQLKQRLKAHLQEFMEYQRKGPHQGFWRLKQNLVIPDESSIVKMVKPEDVVLTESMQVGQQQLLDAGYSANTDEADDEQATIVKAKDGTPLTITQQLAPWMTTKNVLQAAQHKAMLKLYGEGDPTGRGEAFSYLKVSMKDVFVREGEKKPGKGEMNKSGHRYNVQEQQKVYAQEKERIWQAQMRSLSRTDEPELTDDEEEKPSMAKLRFGSLVGDTPGADSAASPSVSHRSGSQPPEKAGHKVLVLKRERHGQVSYEVVRDQVVIAAYMRKKEHLKAMDLSASALAPTGDTKMDEKRAKDLESQIAKLKRNQERRIDRKNKKIAKEGGELLVASPSVKTETTRKCGNCGDVGHMKTNRKCPKWAEFNKANQAANNQVTPAVPNFTPGIDPSLTGSYFPQPMVTSSTTGVRPAPAVTPFTSNPMMRRPTAGTPGAMGPPPLPFTPTASSPLAASPAYNPYAGAMSPQQDSPMQ</sequence>
<evidence type="ECO:0000256" key="5">
    <source>
        <dbReference type="SAM" id="Coils"/>
    </source>
</evidence>
<dbReference type="GO" id="GO:0016251">
    <property type="term" value="F:RNA polymerase II general transcription initiation factor activity"/>
    <property type="evidence" value="ECO:0007669"/>
    <property type="project" value="InterPro"/>
</dbReference>
<feature type="region of interest" description="Disordered" evidence="6">
    <location>
        <begin position="768"/>
        <end position="826"/>
    </location>
</feature>
<feature type="coiled-coil region" evidence="5">
    <location>
        <begin position="877"/>
        <end position="904"/>
    </location>
</feature>